<keyword evidence="3" id="KW-0677">Repeat</keyword>
<evidence type="ECO:0000259" key="9">
    <source>
        <dbReference type="Pfam" id="PF08790"/>
    </source>
</evidence>
<keyword evidence="5" id="KW-0862">Zinc</keyword>
<dbReference type="GO" id="GO:0005730">
    <property type="term" value="C:nucleolus"/>
    <property type="evidence" value="ECO:0007669"/>
    <property type="project" value="TreeGrafter"/>
</dbReference>
<feature type="compositionally biased region" description="Polar residues" evidence="8">
    <location>
        <begin position="151"/>
        <end position="166"/>
    </location>
</feature>
<evidence type="ECO:0000259" key="10">
    <source>
        <dbReference type="Pfam" id="PF25879"/>
    </source>
</evidence>
<feature type="compositionally biased region" description="Polar residues" evidence="8">
    <location>
        <begin position="289"/>
        <end position="309"/>
    </location>
</feature>
<dbReference type="GO" id="GO:0006364">
    <property type="term" value="P:rRNA processing"/>
    <property type="evidence" value="ECO:0007669"/>
    <property type="project" value="TreeGrafter"/>
</dbReference>
<dbReference type="Gene3D" id="3.30.1490.490">
    <property type="match status" value="1"/>
</dbReference>
<dbReference type="EMBL" id="GEBQ01015453">
    <property type="protein sequence ID" value="JAT24524.1"/>
    <property type="molecule type" value="Transcribed_RNA"/>
</dbReference>
<feature type="domain" description="Cell growth-regulating nucleolar protein-like winged helix" evidence="10">
    <location>
        <begin position="349"/>
        <end position="419"/>
    </location>
</feature>
<dbReference type="InterPro" id="IPR039999">
    <property type="entry name" value="LYAR"/>
</dbReference>
<dbReference type="GO" id="GO:0008270">
    <property type="term" value="F:zinc ion binding"/>
    <property type="evidence" value="ECO:0007669"/>
    <property type="project" value="UniProtKB-KW"/>
</dbReference>
<keyword evidence="6" id="KW-0539">Nucleus</keyword>
<reference evidence="11" key="1">
    <citation type="submission" date="2015-11" db="EMBL/GenBank/DDBJ databases">
        <title>De novo transcriptome assembly of four potential Pierce s Disease insect vectors from Arizona vineyards.</title>
        <authorList>
            <person name="Tassone E.E."/>
        </authorList>
    </citation>
    <scope>NUCLEOTIDE SEQUENCE</scope>
</reference>
<feature type="compositionally biased region" description="Basic residues" evidence="8">
    <location>
        <begin position="234"/>
        <end position="244"/>
    </location>
</feature>
<dbReference type="InterPro" id="IPR058719">
    <property type="entry name" value="WHD_LYAR"/>
</dbReference>
<name>A0A1B6LLZ9_9HEMI</name>
<dbReference type="AlphaFoldDB" id="A0A1B6LLZ9"/>
<accession>A0A1B6LLZ9</accession>
<evidence type="ECO:0000256" key="4">
    <source>
        <dbReference type="ARBA" id="ARBA00022771"/>
    </source>
</evidence>
<evidence type="ECO:0000256" key="2">
    <source>
        <dbReference type="ARBA" id="ARBA00022723"/>
    </source>
</evidence>
<evidence type="ECO:0000256" key="6">
    <source>
        <dbReference type="ARBA" id="ARBA00023242"/>
    </source>
</evidence>
<dbReference type="InterPro" id="IPR014898">
    <property type="entry name" value="Znf_C2H2_LYAR"/>
</dbReference>
<organism evidence="11">
    <name type="scientific">Graphocephala atropunctata</name>
    <dbReference type="NCBI Taxonomy" id="36148"/>
    <lineage>
        <taxon>Eukaryota</taxon>
        <taxon>Metazoa</taxon>
        <taxon>Ecdysozoa</taxon>
        <taxon>Arthropoda</taxon>
        <taxon>Hexapoda</taxon>
        <taxon>Insecta</taxon>
        <taxon>Pterygota</taxon>
        <taxon>Neoptera</taxon>
        <taxon>Paraneoptera</taxon>
        <taxon>Hemiptera</taxon>
        <taxon>Auchenorrhyncha</taxon>
        <taxon>Membracoidea</taxon>
        <taxon>Cicadellidae</taxon>
        <taxon>Cicadellinae</taxon>
        <taxon>Cicadellini</taxon>
        <taxon>Graphocephala</taxon>
    </lineage>
</organism>
<evidence type="ECO:0000256" key="3">
    <source>
        <dbReference type="ARBA" id="ARBA00022737"/>
    </source>
</evidence>
<evidence type="ECO:0000256" key="1">
    <source>
        <dbReference type="ARBA" id="ARBA00004123"/>
    </source>
</evidence>
<feature type="compositionally biased region" description="Basic and acidic residues" evidence="8">
    <location>
        <begin position="245"/>
        <end position="260"/>
    </location>
</feature>
<dbReference type="PANTHER" id="PTHR13100:SF10">
    <property type="entry name" value="CELL GROWTH-REGULATING NUCLEOLAR PROTEIN"/>
    <property type="match status" value="1"/>
</dbReference>
<keyword evidence="2" id="KW-0479">Metal-binding</keyword>
<dbReference type="Pfam" id="PF08790">
    <property type="entry name" value="zf-LYAR"/>
    <property type="match status" value="1"/>
</dbReference>
<dbReference type="GO" id="GO:0000122">
    <property type="term" value="P:negative regulation of transcription by RNA polymerase II"/>
    <property type="evidence" value="ECO:0007669"/>
    <property type="project" value="TreeGrafter"/>
</dbReference>
<evidence type="ECO:0000256" key="5">
    <source>
        <dbReference type="ARBA" id="ARBA00022833"/>
    </source>
</evidence>
<dbReference type="GO" id="GO:0003677">
    <property type="term" value="F:DNA binding"/>
    <property type="evidence" value="ECO:0007669"/>
    <property type="project" value="InterPro"/>
</dbReference>
<dbReference type="Pfam" id="PF25879">
    <property type="entry name" value="WHD_LYAR"/>
    <property type="match status" value="1"/>
</dbReference>
<evidence type="ECO:0000256" key="8">
    <source>
        <dbReference type="SAM" id="MobiDB-lite"/>
    </source>
</evidence>
<feature type="region of interest" description="Disordered" evidence="8">
    <location>
        <begin position="151"/>
        <end position="171"/>
    </location>
</feature>
<dbReference type="InterPro" id="IPR036236">
    <property type="entry name" value="Znf_C2H2_sf"/>
</dbReference>
<feature type="region of interest" description="Disordered" evidence="8">
    <location>
        <begin position="186"/>
        <end position="346"/>
    </location>
</feature>
<sequence length="426" mass="48752">MVVFTCQNCGDSLQKPKVEKHYNSRCRNRYPKLTCVDCLKDFNGQEYNNHTKCVTEAERYAAHGTVGKVKKGETKQARFIEMIPDLLNSKNLTTSQRKLLTVCTNFENVPRKRQKFINFILNAGKSFKPTQEDVNSVFDVLETALTELKNKSSTVENKPNHNTSANDVHEGSVKELNGTCEEMTVNNSVDDLSSKPIKKKKDKSNSSSVEEDIEPENKDCVGAEEESKENANKLSKKQLKKQKKYEKYLAELETETRPEMDENMELGESFTENNKKSKKKSKKSKIEQSDSNSIEQQNGNDSTNATEVISENKGHKKSKKRKLDEPICDVSEKKTKQDTNKDDEPISQETFNWADVITRVLESRPDKELSLKRLSKKVIDEYQTTKSDHRTYEELSAKFNKKVKTTKGVKVFKDKAKLIEECRSDD</sequence>
<protein>
    <submittedName>
        <fullName evidence="11">Uncharacterized protein</fullName>
    </submittedName>
</protein>
<dbReference type="FunFam" id="3.30.1490.490:FF:000001">
    <property type="entry name" value="cell growth-regulating nucleolar protein-like"/>
    <property type="match status" value="1"/>
</dbReference>
<dbReference type="SUPFAM" id="SSF57667">
    <property type="entry name" value="beta-beta-alpha zinc fingers"/>
    <property type="match status" value="2"/>
</dbReference>
<evidence type="ECO:0000256" key="7">
    <source>
        <dbReference type="PROSITE-ProRule" id="PRU01145"/>
    </source>
</evidence>
<dbReference type="PANTHER" id="PTHR13100">
    <property type="entry name" value="CELL GROWTH-REGULATING NUCLEOLAR PROTEIN LYAR"/>
    <property type="match status" value="1"/>
</dbReference>
<feature type="compositionally biased region" description="Basic and acidic residues" evidence="8">
    <location>
        <begin position="322"/>
        <end position="344"/>
    </location>
</feature>
<comment type="subcellular location">
    <subcellularLocation>
        <location evidence="1">Nucleus</location>
    </subcellularLocation>
</comment>
<proteinExistence type="predicted"/>
<dbReference type="PROSITE" id="PS51804">
    <property type="entry name" value="ZF_C2HC_LYAR"/>
    <property type="match status" value="2"/>
</dbReference>
<gene>
    <name evidence="11" type="ORF">g.5058</name>
</gene>
<keyword evidence="4 7" id="KW-0863">Zinc-finger</keyword>
<evidence type="ECO:0000313" key="11">
    <source>
        <dbReference type="EMBL" id="JAT24524.1"/>
    </source>
</evidence>
<feature type="domain" description="Zinc finger C2H2 LYAR-type" evidence="9">
    <location>
        <begin position="33"/>
        <end position="60"/>
    </location>
</feature>